<keyword evidence="3" id="KW-1185">Reference proteome</keyword>
<dbReference type="SUPFAM" id="SSF56024">
    <property type="entry name" value="Phospholipase D/nuclease"/>
    <property type="match status" value="1"/>
</dbReference>
<dbReference type="PANTHER" id="PTHR21248:SF11">
    <property type="entry name" value="PLD PHOSPHODIESTERASE DOMAIN-CONTAINING PROTEIN"/>
    <property type="match status" value="1"/>
</dbReference>
<sequence>MAKKSIYVQTPNLTSTAVINALLEALGRGIEVTVVTSKGMMILEQVLTGGTITSWCLRTFVKRYKRLVKSFTHTGEGPEGSNGIIDLEAGPSKLGSLEIFYFHPLRENQQVPEEPVHSHLKLVTIDDEYAVLGSGNMDRASWFTSQELGILFHSNQLIFPESWKAAEAIETPAKWA</sequence>
<feature type="domain" description="PLD phosphodiesterase" evidence="1">
    <location>
        <begin position="119"/>
        <end position="141"/>
    </location>
</feature>
<protein>
    <recommendedName>
        <fullName evidence="1">PLD phosphodiesterase domain-containing protein</fullName>
    </recommendedName>
</protein>
<dbReference type="GO" id="GO:0030572">
    <property type="term" value="F:phosphatidyltransferase activity"/>
    <property type="evidence" value="ECO:0007669"/>
    <property type="project" value="UniProtKB-ARBA"/>
</dbReference>
<dbReference type="PROSITE" id="PS50035">
    <property type="entry name" value="PLD"/>
    <property type="match status" value="1"/>
</dbReference>
<dbReference type="InterPro" id="IPR001736">
    <property type="entry name" value="PLipase_D/transphosphatidylase"/>
</dbReference>
<evidence type="ECO:0000313" key="3">
    <source>
        <dbReference type="Proteomes" id="UP001148614"/>
    </source>
</evidence>
<dbReference type="AlphaFoldDB" id="A0A9W8N818"/>
<comment type="caution">
    <text evidence="2">The sequence shown here is derived from an EMBL/GenBank/DDBJ whole genome shotgun (WGS) entry which is preliminary data.</text>
</comment>
<dbReference type="GO" id="GO:0032049">
    <property type="term" value="P:cardiolipin biosynthetic process"/>
    <property type="evidence" value="ECO:0007669"/>
    <property type="project" value="UniProtKB-ARBA"/>
</dbReference>
<dbReference type="EMBL" id="JANPWZ010002047">
    <property type="protein sequence ID" value="KAJ3561566.1"/>
    <property type="molecule type" value="Genomic_DNA"/>
</dbReference>
<dbReference type="CDD" id="cd00138">
    <property type="entry name" value="PLDc_SF"/>
    <property type="match status" value="1"/>
</dbReference>
<dbReference type="PANTHER" id="PTHR21248">
    <property type="entry name" value="CARDIOLIPIN SYNTHASE"/>
    <property type="match status" value="1"/>
</dbReference>
<dbReference type="Gene3D" id="3.30.870.10">
    <property type="entry name" value="Endonuclease Chain A"/>
    <property type="match status" value="1"/>
</dbReference>
<dbReference type="InterPro" id="IPR025202">
    <property type="entry name" value="PLD-like_dom"/>
</dbReference>
<organism evidence="2 3">
    <name type="scientific">Xylaria arbuscula</name>
    <dbReference type="NCBI Taxonomy" id="114810"/>
    <lineage>
        <taxon>Eukaryota</taxon>
        <taxon>Fungi</taxon>
        <taxon>Dikarya</taxon>
        <taxon>Ascomycota</taxon>
        <taxon>Pezizomycotina</taxon>
        <taxon>Sordariomycetes</taxon>
        <taxon>Xylariomycetidae</taxon>
        <taxon>Xylariales</taxon>
        <taxon>Xylariaceae</taxon>
        <taxon>Xylaria</taxon>
    </lineage>
</organism>
<gene>
    <name evidence="2" type="ORF">NPX13_g8897</name>
</gene>
<accession>A0A9W8N818</accession>
<dbReference type="Proteomes" id="UP001148614">
    <property type="component" value="Unassembled WGS sequence"/>
</dbReference>
<evidence type="ECO:0000313" key="2">
    <source>
        <dbReference type="EMBL" id="KAJ3561566.1"/>
    </source>
</evidence>
<dbReference type="Pfam" id="PF13091">
    <property type="entry name" value="PLDc_2"/>
    <property type="match status" value="1"/>
</dbReference>
<name>A0A9W8N818_9PEZI</name>
<evidence type="ECO:0000259" key="1">
    <source>
        <dbReference type="PROSITE" id="PS50035"/>
    </source>
</evidence>
<dbReference type="VEuPathDB" id="FungiDB:F4678DRAFT_468722"/>
<reference evidence="2" key="1">
    <citation type="submission" date="2022-07" db="EMBL/GenBank/DDBJ databases">
        <title>Genome Sequence of Xylaria arbuscula.</title>
        <authorList>
            <person name="Buettner E."/>
        </authorList>
    </citation>
    <scope>NUCLEOTIDE SEQUENCE</scope>
    <source>
        <strain evidence="2">VT107</strain>
    </source>
</reference>
<proteinExistence type="predicted"/>